<dbReference type="AlphaFoldDB" id="A0A1G9YL25"/>
<name>A0A1G9YL25_ALLAB</name>
<dbReference type="eggNOG" id="COG3427">
    <property type="taxonomic scope" value="Bacteria"/>
</dbReference>
<protein>
    <submittedName>
        <fullName evidence="1">Polyketide cyclase / dehydrase and lipid transport</fullName>
    </submittedName>
</protein>
<dbReference type="InterPro" id="IPR023393">
    <property type="entry name" value="START-like_dom_sf"/>
</dbReference>
<evidence type="ECO:0000313" key="1">
    <source>
        <dbReference type="EMBL" id="SDN09205.1"/>
    </source>
</evidence>
<gene>
    <name evidence="1" type="ORF">SAMN04489726_4869</name>
</gene>
<dbReference type="Gene3D" id="3.30.530.20">
    <property type="match status" value="1"/>
</dbReference>
<proteinExistence type="predicted"/>
<sequence>MTRLVHQVAVAAPVETVWAAATDWDRQHEWMLGTTVRVTKGDGRSVGSTLAAFTGKAGVGFTDHMEITVWDPPHRCQVLHTGWPVRGPGVFAVRPDGPGRSRFVWGEDLYLPLGVVGALGWPFVRPFFVGGVRYSLNRFAEFCEEYA</sequence>
<dbReference type="Proteomes" id="UP000183376">
    <property type="component" value="Chromosome I"/>
</dbReference>
<dbReference type="SUPFAM" id="SSF55961">
    <property type="entry name" value="Bet v1-like"/>
    <property type="match status" value="1"/>
</dbReference>
<dbReference type="STRING" id="211114.SAMN04489726_4869"/>
<dbReference type="EMBL" id="LT629701">
    <property type="protein sequence ID" value="SDN09205.1"/>
    <property type="molecule type" value="Genomic_DNA"/>
</dbReference>
<dbReference type="OrthoDB" id="4823586at2"/>
<evidence type="ECO:0000313" key="2">
    <source>
        <dbReference type="Proteomes" id="UP000183376"/>
    </source>
</evidence>
<dbReference type="Pfam" id="PF10604">
    <property type="entry name" value="Polyketide_cyc2"/>
    <property type="match status" value="1"/>
</dbReference>
<accession>A0A1G9YL25</accession>
<dbReference type="RefSeq" id="WP_030427664.1">
    <property type="nucleotide sequence ID" value="NZ_JOEF01000002.1"/>
</dbReference>
<dbReference type="CDD" id="cd07812">
    <property type="entry name" value="SRPBCC"/>
    <property type="match status" value="1"/>
</dbReference>
<keyword evidence="2" id="KW-1185">Reference proteome</keyword>
<reference evidence="1 2" key="1">
    <citation type="submission" date="2016-10" db="EMBL/GenBank/DDBJ databases">
        <authorList>
            <person name="de Groot N.N."/>
        </authorList>
    </citation>
    <scope>NUCLEOTIDE SEQUENCE [LARGE SCALE GENOMIC DNA]</scope>
    <source>
        <strain evidence="1 2">DSM 44149</strain>
    </source>
</reference>
<organism evidence="1 2">
    <name type="scientific">Allokutzneria albata</name>
    <name type="common">Kibdelosporangium albatum</name>
    <dbReference type="NCBI Taxonomy" id="211114"/>
    <lineage>
        <taxon>Bacteria</taxon>
        <taxon>Bacillati</taxon>
        <taxon>Actinomycetota</taxon>
        <taxon>Actinomycetes</taxon>
        <taxon>Pseudonocardiales</taxon>
        <taxon>Pseudonocardiaceae</taxon>
        <taxon>Allokutzneria</taxon>
    </lineage>
</organism>
<dbReference type="InterPro" id="IPR019587">
    <property type="entry name" value="Polyketide_cyclase/dehydratase"/>
</dbReference>